<reference evidence="3" key="1">
    <citation type="submission" date="2016-11" db="EMBL/GenBank/DDBJ databases">
        <authorList>
            <person name="Varghese N."/>
            <person name="Submissions S."/>
        </authorList>
    </citation>
    <scope>NUCLEOTIDE SEQUENCE [LARGE SCALE GENOMIC DNA]</scope>
    <source>
        <strain evidence="3">DSM 26898</strain>
    </source>
</reference>
<evidence type="ECO:0000259" key="1">
    <source>
        <dbReference type="Pfam" id="PF19044"/>
    </source>
</evidence>
<dbReference type="OrthoDB" id="596266at2"/>
<keyword evidence="3" id="KW-1185">Reference proteome</keyword>
<dbReference type="SUPFAM" id="SSF52540">
    <property type="entry name" value="P-loop containing nucleoside triphosphate hydrolases"/>
    <property type="match status" value="1"/>
</dbReference>
<sequence>MENYVLGEQGNFALGFRFQMPEKYSLGENDFDLLNDYWNKALRDLPTGTIFFKQDIFSEDKFDAKQFPTRNFLERKTKEYFDGMDYISHQTNVFFILPNTSIQLSKLKNPIRPPQKRMFAEFDDKIKNFIASVGQVITYLRSVKLSGNNHFKIQPLSKEYLNTYYEYINSGLNKDYSVDIRNEWDFLKIGSKYASILKFPQENKFPEKLRSCRADADLSNDKIKFFRNYGDNFSHDLGFTHIYNQIAVLDDNKYHYNQAQKNHDDLYKFRRFDKTNEYWAEQTGDMLKEMAKHSDTERIVRAHNNIVIFANTENDLNNRIDTVTERFKDIDIKPERPFGDNLTALYEFSYPLNSHLFVDDHYYIANLEVFSSFLTCTGKYNNDKEGLRLNSRLAGMVPVTVDVWDEDKNYVDARNFFILSPTGGGKSFTANHIISHHYSDGAKQVIIDLGGSYRKLEALFPNDIAYITYKEGDNLGVNPFELRSNEILTTAKIDELVEFIGVHFRRDGTLSEQERAVLRRVVELYYKNIKRGHSLPSFINSFIIDKNDIIEHLEIQKEFFNADEFVLLMSEFVDGGAYSFLYDESKPTFGTELYEKNIIVFELDAIRGNKLLLSIMLQLISTTIDKMIWQDKSTRGVILFDEVAEQLKWAGMLRRIQWFYQAIRKQNGSIGIVLQSIAQLPKNELSDAIIDNTQILYVLGAKDYKAIQERFNLSDHAYYQMSSIKKNFSGERKYSQLFLLRGDTHQVYNLEVPPEVFWAYQTDGAMNTLLMKAYDITKDMETAIKIMIENQPKFEQIRDDLKGRKIDEEESINIIKRITKNYEYEKETF</sequence>
<dbReference type="Proteomes" id="UP000184236">
    <property type="component" value="Unassembled WGS sequence"/>
</dbReference>
<evidence type="ECO:0000313" key="3">
    <source>
        <dbReference type="Proteomes" id="UP000184236"/>
    </source>
</evidence>
<dbReference type="AlphaFoldDB" id="A0A1M5AWT0"/>
<proteinExistence type="predicted"/>
<dbReference type="Gene3D" id="1.10.8.730">
    <property type="match status" value="1"/>
</dbReference>
<dbReference type="InterPro" id="IPR043964">
    <property type="entry name" value="P-loop_TraG"/>
</dbReference>
<dbReference type="STRING" id="1302685.SAMN05444408_11564"/>
<dbReference type="Pfam" id="PF19044">
    <property type="entry name" value="P-loop_TraG"/>
    <property type="match status" value="1"/>
</dbReference>
<name>A0A1M5AWT0_9FLAO</name>
<dbReference type="PANTHER" id="PTHR38467">
    <property type="match status" value="1"/>
</dbReference>
<dbReference type="InterPro" id="IPR027417">
    <property type="entry name" value="P-loop_NTPase"/>
</dbReference>
<dbReference type="InterPro" id="IPR053155">
    <property type="entry name" value="F-pilin_assembly_TraC"/>
</dbReference>
<gene>
    <name evidence="2" type="ORF">SAMN05444408_11564</name>
</gene>
<dbReference type="Gene3D" id="3.40.50.300">
    <property type="entry name" value="P-loop containing nucleotide triphosphate hydrolases"/>
    <property type="match status" value="1"/>
</dbReference>
<dbReference type="EMBL" id="FQVO01000015">
    <property type="protein sequence ID" value="SHF34537.1"/>
    <property type="molecule type" value="Genomic_DNA"/>
</dbReference>
<dbReference type="PANTHER" id="PTHR38467:SF1">
    <property type="entry name" value="CONJUGATIVE TRANSFER: ASSEMBLY"/>
    <property type="match status" value="1"/>
</dbReference>
<protein>
    <submittedName>
        <fullName evidence="2">Type IV secretory pathway, VirB4 component</fullName>
    </submittedName>
</protein>
<feature type="domain" description="TraG P-loop" evidence="1">
    <location>
        <begin position="386"/>
        <end position="790"/>
    </location>
</feature>
<evidence type="ECO:0000313" key="2">
    <source>
        <dbReference type="EMBL" id="SHF34537.1"/>
    </source>
</evidence>
<organism evidence="2 3">
    <name type="scientific">Chryseobacterium takakiae</name>
    <dbReference type="NCBI Taxonomy" id="1302685"/>
    <lineage>
        <taxon>Bacteria</taxon>
        <taxon>Pseudomonadati</taxon>
        <taxon>Bacteroidota</taxon>
        <taxon>Flavobacteriia</taxon>
        <taxon>Flavobacteriales</taxon>
        <taxon>Weeksellaceae</taxon>
        <taxon>Chryseobacterium group</taxon>
        <taxon>Chryseobacterium</taxon>
    </lineage>
</organism>
<dbReference type="RefSeq" id="WP_072885883.1">
    <property type="nucleotide sequence ID" value="NZ_FQVO01000015.1"/>
</dbReference>
<accession>A0A1M5AWT0</accession>